<evidence type="ECO:0000313" key="2">
    <source>
        <dbReference type="EMBL" id="TYK11588.1"/>
    </source>
</evidence>
<dbReference type="PANTHER" id="PTHR33437:SF2">
    <property type="entry name" value="OS06G0361200 PROTEIN"/>
    <property type="match status" value="1"/>
</dbReference>
<evidence type="ECO:0000313" key="3">
    <source>
        <dbReference type="Proteomes" id="UP000321393"/>
    </source>
</evidence>
<reference evidence="3 4" key="1">
    <citation type="submission" date="2019-08" db="EMBL/GenBank/DDBJ databases">
        <title>Draft genome sequences of two oriental melons (Cucumis melo L. var makuwa).</title>
        <authorList>
            <person name="Kwon S.-Y."/>
        </authorList>
    </citation>
    <scope>NUCLEOTIDE SEQUENCE [LARGE SCALE GENOMIC DNA]</scope>
    <source>
        <strain evidence="4">cv. Chang Bougi</strain>
        <strain evidence="3">cv. SW 3</strain>
        <tissue evidence="2">Leaf</tissue>
    </source>
</reference>
<protein>
    <submittedName>
        <fullName evidence="2">Ty3-gypsy retrotransposon protein</fullName>
    </submittedName>
</protein>
<dbReference type="EMBL" id="SSTD01010688">
    <property type="protein sequence ID" value="TYK11588.1"/>
    <property type="molecule type" value="Genomic_DNA"/>
</dbReference>
<accession>A0A5D3CK73</accession>
<dbReference type="Proteomes" id="UP000321947">
    <property type="component" value="Unassembled WGS sequence"/>
</dbReference>
<sequence>MITNSIEAQYGGPPQTSFMYSKLYTKRIDNLRMPLGYQPPKFQQFDGKGNLKQHIAHFVETCENTGSRGDQLVRQFVRSLKGNAFEWRVVSMMELTNTKQRKGEPVIDYINRWRALSLDCKDKLTELSAIEMCT</sequence>
<comment type="caution">
    <text evidence="2">The sequence shown here is derived from an EMBL/GenBank/DDBJ whole genome shotgun (WGS) entry which is preliminary data.</text>
</comment>
<proteinExistence type="predicted"/>
<organism evidence="2 4">
    <name type="scientific">Cucumis melo var. makuwa</name>
    <name type="common">Oriental melon</name>
    <dbReference type="NCBI Taxonomy" id="1194695"/>
    <lineage>
        <taxon>Eukaryota</taxon>
        <taxon>Viridiplantae</taxon>
        <taxon>Streptophyta</taxon>
        <taxon>Embryophyta</taxon>
        <taxon>Tracheophyta</taxon>
        <taxon>Spermatophyta</taxon>
        <taxon>Magnoliopsida</taxon>
        <taxon>eudicotyledons</taxon>
        <taxon>Gunneridae</taxon>
        <taxon>Pentapetalae</taxon>
        <taxon>rosids</taxon>
        <taxon>fabids</taxon>
        <taxon>Cucurbitales</taxon>
        <taxon>Cucurbitaceae</taxon>
        <taxon>Benincaseae</taxon>
        <taxon>Cucumis</taxon>
    </lineage>
</organism>
<dbReference type="EMBL" id="SSTE01022979">
    <property type="protein sequence ID" value="KAA0026128.1"/>
    <property type="molecule type" value="Genomic_DNA"/>
</dbReference>
<gene>
    <name evidence="2" type="ORF">E5676_scaffold263G00300</name>
    <name evidence="1" type="ORF">E6C27_scaffold19G00770</name>
</gene>
<dbReference type="AlphaFoldDB" id="A0A5D3CK73"/>
<dbReference type="Proteomes" id="UP000321393">
    <property type="component" value="Unassembled WGS sequence"/>
</dbReference>
<dbReference type="OrthoDB" id="1740536at2759"/>
<name>A0A5D3CK73_CUCMM</name>
<evidence type="ECO:0000313" key="1">
    <source>
        <dbReference type="EMBL" id="KAA0026128.1"/>
    </source>
</evidence>
<dbReference type="PANTHER" id="PTHR33437">
    <property type="entry name" value="OS06G0361200 PROTEIN"/>
    <property type="match status" value="1"/>
</dbReference>
<evidence type="ECO:0000313" key="4">
    <source>
        <dbReference type="Proteomes" id="UP000321947"/>
    </source>
</evidence>